<protein>
    <submittedName>
        <fullName evidence="8">Oligopeptide transporter, OPT family protein</fullName>
    </submittedName>
</protein>
<proteinExistence type="predicted"/>
<evidence type="ECO:0000313" key="9">
    <source>
        <dbReference type="Proteomes" id="UP000028725"/>
    </source>
</evidence>
<dbReference type="InterPro" id="IPR045035">
    <property type="entry name" value="YSL-like"/>
</dbReference>
<evidence type="ECO:0000256" key="6">
    <source>
        <dbReference type="SAM" id="MobiDB-lite"/>
    </source>
</evidence>
<feature type="transmembrane region" description="Helical" evidence="7">
    <location>
        <begin position="349"/>
        <end position="368"/>
    </location>
</feature>
<evidence type="ECO:0000256" key="3">
    <source>
        <dbReference type="ARBA" id="ARBA00022692"/>
    </source>
</evidence>
<dbReference type="PANTHER" id="PTHR31645">
    <property type="entry name" value="OLIGOPEPTIDE TRANSPORTER YGL114W-RELATED"/>
    <property type="match status" value="1"/>
</dbReference>
<evidence type="ECO:0000256" key="4">
    <source>
        <dbReference type="ARBA" id="ARBA00022989"/>
    </source>
</evidence>
<evidence type="ECO:0000313" key="8">
    <source>
        <dbReference type="EMBL" id="KFE71299.1"/>
    </source>
</evidence>
<dbReference type="GO" id="GO:0035673">
    <property type="term" value="F:oligopeptide transmembrane transporter activity"/>
    <property type="evidence" value="ECO:0007669"/>
    <property type="project" value="InterPro"/>
</dbReference>
<gene>
    <name evidence="8" type="ORF">DB31_3429</name>
</gene>
<keyword evidence="4 7" id="KW-1133">Transmembrane helix</keyword>
<comment type="subcellular location">
    <subcellularLocation>
        <location evidence="1">Membrane</location>
        <topology evidence="1">Multi-pass membrane protein</topology>
    </subcellularLocation>
</comment>
<dbReference type="PANTHER" id="PTHR31645:SF0">
    <property type="entry name" value="OLIGOPEPTIDE TRANSPORTER YGL114W-RELATED"/>
    <property type="match status" value="1"/>
</dbReference>
<keyword evidence="3 7" id="KW-0812">Transmembrane</keyword>
<reference evidence="8 9" key="1">
    <citation type="submission" date="2014-04" db="EMBL/GenBank/DDBJ databases">
        <title>Genome assembly of Hyalangium minutum DSM 14724.</title>
        <authorList>
            <person name="Sharma G."/>
            <person name="Subramanian S."/>
        </authorList>
    </citation>
    <scope>NUCLEOTIDE SEQUENCE [LARGE SCALE GENOMIC DNA]</scope>
    <source>
        <strain evidence="8 9">DSM 14724</strain>
    </source>
</reference>
<keyword evidence="5 7" id="KW-0472">Membrane</keyword>
<sequence>MALGGASEQTLVPPPAQETLGTGREFTPRALATGCLIGAVLTVSNLYMGLKTGLWESGSIMSAVLGFSGLAALGRRWGGAPGPLETNLSQSTSSATGAVPAAAGLLGTVPALALMGVTVPAWSLVAWGASLGLLGVMASHLLRRRLLVDEALPFPTGAATAEVITAMHREGAMRQPGRAKALMGAGLCSMALTWARDALKWVPDVTAFPGRLAGLPAATFTWGFGWMPLALGVGILAGLPMGLSMLLGAVLAFGVLAPPLVSSGVVAESGGYEALSIWLVWPGVGLMVGGALVSLASQARSLFRVVKDLRALGSGDVRSLRWLLVAALGACGVVLALGVGVFGLSLLQALVMLALVVPLCAVCARGAGQVDVAPVGSMGQAAQIASGTFFPGPSAVNVAAGGVVAGAVAHTGVGLWSLKAGHLLGAAPQRQLLAQLLGVLVGSVVAVPAYLLLVQTHGLASKALAAPSAQPIRVVAELFTRGGSGLPPYALLAAGIGFGLGVVLALAARGRLERFLPSPVAMGIGFILPAFVAVTIALGGLLAAVARRVRPQWTEQYLPAVGAGTITGESLMGLAIAALTWFGVLGH</sequence>
<dbReference type="GO" id="GO:0016020">
    <property type="term" value="C:membrane"/>
    <property type="evidence" value="ECO:0007669"/>
    <property type="project" value="UniProtKB-SubCell"/>
</dbReference>
<evidence type="ECO:0000256" key="1">
    <source>
        <dbReference type="ARBA" id="ARBA00004141"/>
    </source>
</evidence>
<feature type="transmembrane region" description="Helical" evidence="7">
    <location>
        <begin position="520"/>
        <end position="545"/>
    </location>
</feature>
<comment type="caution">
    <text evidence="8">The sequence shown here is derived from an EMBL/GenBank/DDBJ whole genome shotgun (WGS) entry which is preliminary data.</text>
</comment>
<keyword evidence="2" id="KW-0813">Transport</keyword>
<feature type="transmembrane region" description="Helical" evidence="7">
    <location>
        <begin position="30"/>
        <end position="48"/>
    </location>
</feature>
<feature type="transmembrane region" description="Helical" evidence="7">
    <location>
        <begin position="279"/>
        <end position="299"/>
    </location>
</feature>
<name>A0A085WUD6_9BACT</name>
<evidence type="ECO:0000256" key="7">
    <source>
        <dbReference type="SAM" id="Phobius"/>
    </source>
</evidence>
<feature type="transmembrane region" description="Helical" evidence="7">
    <location>
        <begin position="489"/>
        <end position="508"/>
    </location>
</feature>
<organism evidence="8 9">
    <name type="scientific">Hyalangium minutum</name>
    <dbReference type="NCBI Taxonomy" id="394096"/>
    <lineage>
        <taxon>Bacteria</taxon>
        <taxon>Pseudomonadati</taxon>
        <taxon>Myxococcota</taxon>
        <taxon>Myxococcia</taxon>
        <taxon>Myxococcales</taxon>
        <taxon>Cystobacterineae</taxon>
        <taxon>Archangiaceae</taxon>
        <taxon>Hyalangium</taxon>
    </lineage>
</organism>
<accession>A0A085WUD6</accession>
<feature type="transmembrane region" description="Helical" evidence="7">
    <location>
        <begin position="320"/>
        <end position="343"/>
    </location>
</feature>
<evidence type="ECO:0000256" key="2">
    <source>
        <dbReference type="ARBA" id="ARBA00022448"/>
    </source>
</evidence>
<feature type="region of interest" description="Disordered" evidence="6">
    <location>
        <begin position="1"/>
        <end position="23"/>
    </location>
</feature>
<dbReference type="Pfam" id="PF03169">
    <property type="entry name" value="OPT"/>
    <property type="match status" value="1"/>
</dbReference>
<feature type="transmembrane region" description="Helical" evidence="7">
    <location>
        <begin position="215"/>
        <end position="239"/>
    </location>
</feature>
<feature type="transmembrane region" description="Helical" evidence="7">
    <location>
        <begin position="54"/>
        <end position="74"/>
    </location>
</feature>
<feature type="transmembrane region" description="Helical" evidence="7">
    <location>
        <begin position="246"/>
        <end position="267"/>
    </location>
</feature>
<keyword evidence="9" id="KW-1185">Reference proteome</keyword>
<dbReference type="AlphaFoldDB" id="A0A085WUD6"/>
<dbReference type="Proteomes" id="UP000028725">
    <property type="component" value="Unassembled WGS sequence"/>
</dbReference>
<feature type="transmembrane region" description="Helical" evidence="7">
    <location>
        <begin position="177"/>
        <end position="195"/>
    </location>
</feature>
<feature type="transmembrane region" description="Helical" evidence="7">
    <location>
        <begin position="121"/>
        <end position="142"/>
    </location>
</feature>
<dbReference type="InterPro" id="IPR004813">
    <property type="entry name" value="OPT"/>
</dbReference>
<dbReference type="NCBIfam" id="TIGR00728">
    <property type="entry name" value="OPT_sfam"/>
    <property type="match status" value="1"/>
</dbReference>
<feature type="transmembrane region" description="Helical" evidence="7">
    <location>
        <begin position="557"/>
        <end position="584"/>
    </location>
</feature>
<dbReference type="EMBL" id="JMCB01000002">
    <property type="protein sequence ID" value="KFE71299.1"/>
    <property type="molecule type" value="Genomic_DNA"/>
</dbReference>
<dbReference type="STRING" id="394096.DB31_3429"/>
<feature type="transmembrane region" description="Helical" evidence="7">
    <location>
        <begin position="432"/>
        <end position="453"/>
    </location>
</feature>
<evidence type="ECO:0000256" key="5">
    <source>
        <dbReference type="ARBA" id="ARBA00023136"/>
    </source>
</evidence>